<dbReference type="PANTHER" id="PTHR13166:SF7">
    <property type="entry name" value="LYR MOTIF-CONTAINING PROTEIN 4"/>
    <property type="match status" value="1"/>
</dbReference>
<accession>W6MQP9</accession>
<dbReference type="AlphaFoldDB" id="W6MQP9"/>
<dbReference type="OrthoDB" id="275715at2759"/>
<dbReference type="InterPro" id="IPR045297">
    <property type="entry name" value="Complex1_LYR_LYRM4"/>
</dbReference>
<evidence type="ECO:0000313" key="4">
    <source>
        <dbReference type="Proteomes" id="UP000019384"/>
    </source>
</evidence>
<dbReference type="GeneID" id="34522051"/>
<protein>
    <recommendedName>
        <fullName evidence="2">Complex 1 LYR protein domain-containing protein</fullName>
    </recommendedName>
</protein>
<feature type="domain" description="Complex 1 LYR protein" evidence="2">
    <location>
        <begin position="7"/>
        <end position="62"/>
    </location>
</feature>
<dbReference type="RefSeq" id="XP_022460663.1">
    <property type="nucleotide sequence ID" value="XM_022601414.1"/>
</dbReference>
<dbReference type="HOGENOM" id="CLU_120076_2_1_1"/>
<dbReference type="GO" id="GO:0005759">
    <property type="term" value="C:mitochondrial matrix"/>
    <property type="evidence" value="ECO:0007669"/>
    <property type="project" value="EnsemblFungi"/>
</dbReference>
<gene>
    <name evidence="3" type="ORF">KUCA_T00004657001</name>
</gene>
<dbReference type="GO" id="GO:1990221">
    <property type="term" value="C:L-cysteine desulfurase complex"/>
    <property type="evidence" value="ECO:0007669"/>
    <property type="project" value="EnsemblFungi"/>
</dbReference>
<evidence type="ECO:0000313" key="3">
    <source>
        <dbReference type="EMBL" id="CDK28673.1"/>
    </source>
</evidence>
<evidence type="ECO:0000259" key="2">
    <source>
        <dbReference type="Pfam" id="PF05347"/>
    </source>
</evidence>
<proteinExistence type="inferred from homology"/>
<dbReference type="STRING" id="1382522.W6MQP9"/>
<dbReference type="EMBL" id="HG793129">
    <property type="protein sequence ID" value="CDK28673.1"/>
    <property type="molecule type" value="Genomic_DNA"/>
</dbReference>
<dbReference type="PANTHER" id="PTHR13166">
    <property type="entry name" value="PROTEIN C6ORF149"/>
    <property type="match status" value="1"/>
</dbReference>
<dbReference type="GO" id="GO:0060090">
    <property type="term" value="F:molecular adaptor activity"/>
    <property type="evidence" value="ECO:0007669"/>
    <property type="project" value="EnsemblFungi"/>
</dbReference>
<dbReference type="GO" id="GO:0031071">
    <property type="term" value="F:cysteine desulfurase activity"/>
    <property type="evidence" value="ECO:0007669"/>
    <property type="project" value="EnsemblFungi"/>
</dbReference>
<reference evidence="3" key="2">
    <citation type="submission" date="2014-02" db="EMBL/GenBank/DDBJ databases">
        <title>Complete DNA sequence of /Kuraishia capsulata/ illustrates novel genomic features among budding yeasts (/Saccharomycotina/).</title>
        <authorList>
            <person name="Morales L."/>
            <person name="Noel B."/>
            <person name="Porcel B."/>
            <person name="Marcet-Houben M."/>
            <person name="Hullo M-F."/>
            <person name="Sacerdot C."/>
            <person name="Tekaia F."/>
            <person name="Leh-Louis V."/>
            <person name="Despons L."/>
            <person name="Khanna V."/>
            <person name="Aury J-M."/>
            <person name="Barbe V."/>
            <person name="Couloux A."/>
            <person name="Labadie K."/>
            <person name="Pelletier E."/>
            <person name="Souciet J-L."/>
            <person name="Boekhout T."/>
            <person name="Gabaldon T."/>
            <person name="Wincker P."/>
            <person name="Dujon B."/>
        </authorList>
    </citation>
    <scope>NUCLEOTIDE SEQUENCE</scope>
    <source>
        <strain evidence="3">CBS 1993</strain>
    </source>
</reference>
<evidence type="ECO:0000256" key="1">
    <source>
        <dbReference type="ARBA" id="ARBA00009508"/>
    </source>
</evidence>
<comment type="similarity">
    <text evidence="1">Belongs to the complex I LYR family.</text>
</comment>
<organism evidence="3 4">
    <name type="scientific">Kuraishia capsulata CBS 1993</name>
    <dbReference type="NCBI Taxonomy" id="1382522"/>
    <lineage>
        <taxon>Eukaryota</taxon>
        <taxon>Fungi</taxon>
        <taxon>Dikarya</taxon>
        <taxon>Ascomycota</taxon>
        <taxon>Saccharomycotina</taxon>
        <taxon>Pichiomycetes</taxon>
        <taxon>Pichiales</taxon>
        <taxon>Pichiaceae</taxon>
        <taxon>Kuraishia</taxon>
    </lineage>
</organism>
<dbReference type="Pfam" id="PF05347">
    <property type="entry name" value="Complex1_LYR"/>
    <property type="match status" value="1"/>
</dbReference>
<dbReference type="CDD" id="cd20264">
    <property type="entry name" value="Complex1_LYR_LYRM4"/>
    <property type="match status" value="1"/>
</dbReference>
<name>W6MQP9_9ASCO</name>
<sequence length="91" mass="11007">MAGNKSQVLSLYRQFLRNASKFEDYNFRNYFLRKSRDEFKKHKDVSDPAEIANFIKSARQDLLVLKRQAEISQMYHFDKLVVEKLDRHHRT</sequence>
<dbReference type="GO" id="GO:0016226">
    <property type="term" value="P:iron-sulfur cluster assembly"/>
    <property type="evidence" value="ECO:0007669"/>
    <property type="project" value="EnsemblFungi"/>
</dbReference>
<dbReference type="Proteomes" id="UP000019384">
    <property type="component" value="Unassembled WGS sequence"/>
</dbReference>
<reference evidence="3" key="1">
    <citation type="submission" date="2013-12" db="EMBL/GenBank/DDBJ databases">
        <authorList>
            <person name="Genoscope - CEA"/>
        </authorList>
    </citation>
    <scope>NUCLEOTIDE SEQUENCE</scope>
    <source>
        <strain evidence="3">CBS 1993</strain>
    </source>
</reference>
<dbReference type="InterPro" id="IPR051522">
    <property type="entry name" value="ISC_assembly_LYR"/>
</dbReference>
<dbReference type="InterPro" id="IPR008011">
    <property type="entry name" value="Complex1_LYR_dom"/>
</dbReference>
<keyword evidence="4" id="KW-1185">Reference proteome</keyword>